<dbReference type="RefSeq" id="XP_022830949.1">
    <property type="nucleotide sequence ID" value="XM_022975181.1"/>
</dbReference>
<dbReference type="PROSITE" id="PS50879">
    <property type="entry name" value="RNASE_H_1"/>
    <property type="match status" value="1"/>
</dbReference>
<keyword evidence="2" id="KW-1185">Reference proteome</keyword>
<dbReference type="SUPFAM" id="SSF53098">
    <property type="entry name" value="Ribonuclease H-like"/>
    <property type="match status" value="1"/>
</dbReference>
<accession>A0A9J7EN50</accession>
<dbReference type="Gene3D" id="3.30.420.10">
    <property type="entry name" value="Ribonuclease H-like superfamily/Ribonuclease H"/>
    <property type="match status" value="1"/>
</dbReference>
<sequence>MHQGNKQGLCAGVNRRSYPVEPFAGSIITRTGEKKEIRAGLCRRHCPGCVYGDTAAEVSRDTNAALAHVQNWRDKNELKFAPHKTCAMVITKRLKYDTPILNMSGINITMVRSMKLLGLIIDDRLTFNKLVEHVFKKVADIYKQLARAARVSWGLHRDIIHTIYTATIEPIVTYAASAWAPATKKLGIRKKLGSIQRGFVQKLCKSYHTVSLNSALALSGILPLGLRIQEATALYEARGGSSQFVPGDREIERVVRFAETSHPAEQMDLGFVCLADQQLVDSYNMQTVRIFTDGSKIEGKVGAALSIWDNEGETQNLKLSLARYCTVYQAELLVICKATDVILQRNETSYGLYSDSMSALQSLTSHGSLHPLAVRARTNLALASSQSKAVALFWLKAAGQPGNERADELAKEASLGLRRRSDYDLCPISFIRRQTRMDSLGEWNRRYVSGETASVTKMFLPDAIVAFRIIRQVRPTGVLTKIMTGHGGFSEYLHRFGCKENPACNCDEKETVPHLILHCPIYAFERLRAERELDVEIISENIGLIMKSKNRNTFLTYCVNIAEKVIKKNKTLKNHALYYQYIV</sequence>
<dbReference type="Pfam" id="PF00075">
    <property type="entry name" value="RNase_H"/>
    <property type="match status" value="1"/>
</dbReference>
<dbReference type="Proteomes" id="UP000301870">
    <property type="component" value="Chromosome 29"/>
</dbReference>
<evidence type="ECO:0000313" key="2">
    <source>
        <dbReference type="Proteomes" id="UP000301870"/>
    </source>
</evidence>
<gene>
    <name evidence="3" type="primary">LOC111359591</name>
</gene>
<organism evidence="2 3">
    <name type="scientific">Spodoptera litura</name>
    <name type="common">Asian cotton leafworm</name>
    <dbReference type="NCBI Taxonomy" id="69820"/>
    <lineage>
        <taxon>Eukaryota</taxon>
        <taxon>Metazoa</taxon>
        <taxon>Ecdysozoa</taxon>
        <taxon>Arthropoda</taxon>
        <taxon>Hexapoda</taxon>
        <taxon>Insecta</taxon>
        <taxon>Pterygota</taxon>
        <taxon>Neoptera</taxon>
        <taxon>Endopterygota</taxon>
        <taxon>Lepidoptera</taxon>
        <taxon>Glossata</taxon>
        <taxon>Ditrysia</taxon>
        <taxon>Noctuoidea</taxon>
        <taxon>Noctuidae</taxon>
        <taxon>Amphipyrinae</taxon>
        <taxon>Spodoptera</taxon>
    </lineage>
</organism>
<name>A0A9J7EN50_SPOLT</name>
<dbReference type="InterPro" id="IPR036397">
    <property type="entry name" value="RNaseH_sf"/>
</dbReference>
<reference evidence="3" key="1">
    <citation type="submission" date="2025-08" db="UniProtKB">
        <authorList>
            <consortium name="RefSeq"/>
        </authorList>
    </citation>
    <scope>IDENTIFICATION</scope>
    <source>
        <strain evidence="3">Ishihara</strain>
        <tissue evidence="3">Whole body</tissue>
    </source>
</reference>
<protein>
    <submittedName>
        <fullName evidence="3">Uncharacterized protein LOC111359591</fullName>
    </submittedName>
</protein>
<dbReference type="GO" id="GO:0004523">
    <property type="term" value="F:RNA-DNA hybrid ribonuclease activity"/>
    <property type="evidence" value="ECO:0007669"/>
    <property type="project" value="InterPro"/>
</dbReference>
<dbReference type="AlphaFoldDB" id="A0A9J7EN50"/>
<dbReference type="GeneID" id="111359591"/>
<dbReference type="InterPro" id="IPR002156">
    <property type="entry name" value="RNaseH_domain"/>
</dbReference>
<dbReference type="KEGG" id="sliu:111359591"/>
<dbReference type="PANTHER" id="PTHR33332">
    <property type="entry name" value="REVERSE TRANSCRIPTASE DOMAIN-CONTAINING PROTEIN"/>
    <property type="match status" value="1"/>
</dbReference>
<evidence type="ECO:0000259" key="1">
    <source>
        <dbReference type="PROSITE" id="PS50879"/>
    </source>
</evidence>
<feature type="domain" description="RNase H type-1" evidence="1">
    <location>
        <begin position="284"/>
        <end position="415"/>
    </location>
</feature>
<evidence type="ECO:0000313" key="3">
    <source>
        <dbReference type="RefSeq" id="XP_022830949.1"/>
    </source>
</evidence>
<dbReference type="GO" id="GO:0003676">
    <property type="term" value="F:nucleic acid binding"/>
    <property type="evidence" value="ECO:0007669"/>
    <property type="project" value="InterPro"/>
</dbReference>
<dbReference type="CDD" id="cd09276">
    <property type="entry name" value="Rnase_HI_RT_non_LTR"/>
    <property type="match status" value="1"/>
</dbReference>
<dbReference type="OrthoDB" id="411871at2759"/>
<proteinExistence type="predicted"/>
<dbReference type="InterPro" id="IPR012337">
    <property type="entry name" value="RNaseH-like_sf"/>
</dbReference>